<keyword evidence="1" id="KW-0812">Transmembrane</keyword>
<accession>A0A342KBA6</accession>
<gene>
    <name evidence="2" type="primary">ATP8</name>
</gene>
<dbReference type="EMBL" id="KT353108">
    <property type="protein sequence ID" value="ANC95461.1"/>
    <property type="molecule type" value="Genomic_DNA"/>
</dbReference>
<proteinExistence type="predicted"/>
<dbReference type="AlphaFoldDB" id="A0A342KBA6"/>
<feature type="transmembrane region" description="Helical" evidence="1">
    <location>
        <begin position="7"/>
        <end position="25"/>
    </location>
</feature>
<keyword evidence="1" id="KW-1133">Transmembrane helix</keyword>
<evidence type="ECO:0000313" key="3">
    <source>
        <dbReference type="EMBL" id="ANC95461.1"/>
    </source>
</evidence>
<keyword evidence="1" id="KW-0472">Membrane</keyword>
<evidence type="ECO:0000313" key="2">
    <source>
        <dbReference type="EMBL" id="ANC95449.1"/>
    </source>
</evidence>
<dbReference type="CTD" id="4509"/>
<geneLocation type="mitochondrion" evidence="2"/>
<name>A0A342KBA6_9BIVA</name>
<dbReference type="GeneID" id="82128940"/>
<sequence length="39" mass="4548">MKSAIMSVIGTVLVMYMYWVVWHFMSNGMADIESDLNNY</sequence>
<evidence type="ECO:0000256" key="1">
    <source>
        <dbReference type="SAM" id="Phobius"/>
    </source>
</evidence>
<dbReference type="RefSeq" id="YP_010826673.1">
    <property type="nucleotide sequence ID" value="NC_077458.1"/>
</dbReference>
<protein>
    <submittedName>
        <fullName evidence="2">ATP synthase F0 subunit 8</fullName>
    </submittedName>
</protein>
<organism evidence="2">
    <name type="scientific">Crassostrea talonata</name>
    <dbReference type="NCBI Taxonomy" id="1356040"/>
    <lineage>
        <taxon>Eukaryota</taxon>
        <taxon>Metazoa</taxon>
        <taxon>Spiralia</taxon>
        <taxon>Lophotrochozoa</taxon>
        <taxon>Mollusca</taxon>
        <taxon>Bivalvia</taxon>
        <taxon>Autobranchia</taxon>
        <taxon>Pteriomorphia</taxon>
        <taxon>Ostreida</taxon>
        <taxon>Ostreoidea</taxon>
        <taxon>Ostreidae</taxon>
        <taxon>Crassostrea</taxon>
    </lineage>
</organism>
<reference evidence="2" key="1">
    <citation type="submission" date="2015-07" db="EMBL/GenBank/DDBJ databases">
        <title>The mitogenome of Talonostrea talonata and its phylogenetic consideration.</title>
        <authorList>
            <person name="Mu W."/>
            <person name="Fang S."/>
            <person name="Ren J."/>
            <person name="Liu X."/>
        </authorList>
    </citation>
    <scope>NUCLEOTIDE SEQUENCE</scope>
    <source>
        <strain evidence="2">ID07</strain>
        <strain evidence="3">ID11</strain>
    </source>
</reference>
<dbReference type="EMBL" id="KT353107">
    <property type="protein sequence ID" value="ANC95449.1"/>
    <property type="molecule type" value="Genomic_DNA"/>
</dbReference>
<keyword evidence="2" id="KW-0496">Mitochondrion</keyword>